<protein>
    <submittedName>
        <fullName evidence="2">Uncharacterized protein</fullName>
    </submittedName>
</protein>
<organism evidence="2 3">
    <name type="scientific">Porphyra umbilicalis</name>
    <name type="common">Purple laver</name>
    <name type="synonym">Red alga</name>
    <dbReference type="NCBI Taxonomy" id="2786"/>
    <lineage>
        <taxon>Eukaryota</taxon>
        <taxon>Rhodophyta</taxon>
        <taxon>Bangiophyceae</taxon>
        <taxon>Bangiales</taxon>
        <taxon>Bangiaceae</taxon>
        <taxon>Porphyra</taxon>
    </lineage>
</organism>
<dbReference type="Proteomes" id="UP000218209">
    <property type="component" value="Unassembled WGS sequence"/>
</dbReference>
<reference evidence="2 3" key="1">
    <citation type="submission" date="2017-03" db="EMBL/GenBank/DDBJ databases">
        <title>WGS assembly of Porphyra umbilicalis.</title>
        <authorList>
            <person name="Brawley S.H."/>
            <person name="Blouin N.A."/>
            <person name="Ficko-Blean E."/>
            <person name="Wheeler G.L."/>
            <person name="Lohr M."/>
            <person name="Goodson H.V."/>
            <person name="Jenkins J.W."/>
            <person name="Blaby-Haas C.E."/>
            <person name="Helliwell K.E."/>
            <person name="Chan C."/>
            <person name="Marriage T."/>
            <person name="Bhattacharya D."/>
            <person name="Klein A.S."/>
            <person name="Badis Y."/>
            <person name="Brodie J."/>
            <person name="Cao Y."/>
            <person name="Collen J."/>
            <person name="Dittami S.M."/>
            <person name="Gachon C.M."/>
            <person name="Green B.R."/>
            <person name="Karpowicz S."/>
            <person name="Kim J.W."/>
            <person name="Kudahl U."/>
            <person name="Lin S."/>
            <person name="Michel G."/>
            <person name="Mittag M."/>
            <person name="Olson B.J."/>
            <person name="Pangilinan J."/>
            <person name="Peng Y."/>
            <person name="Qiu H."/>
            <person name="Shu S."/>
            <person name="Singer J.T."/>
            <person name="Smith A.G."/>
            <person name="Sprecher B.N."/>
            <person name="Wagner V."/>
            <person name="Wang W."/>
            <person name="Wang Z.-Y."/>
            <person name="Yan J."/>
            <person name="Yarish C."/>
            <person name="Zoeuner-Riek S."/>
            <person name="Zhuang Y."/>
            <person name="Zou Y."/>
            <person name="Lindquist E.A."/>
            <person name="Grimwood J."/>
            <person name="Barry K."/>
            <person name="Rokhsar D.S."/>
            <person name="Schmutz J."/>
            <person name="Stiller J.W."/>
            <person name="Grossman A.R."/>
            <person name="Prochnik S.E."/>
        </authorList>
    </citation>
    <scope>NUCLEOTIDE SEQUENCE [LARGE SCALE GENOMIC DNA]</scope>
    <source>
        <strain evidence="2">4086291</strain>
    </source>
</reference>
<name>A0A1X6NJZ1_PORUM</name>
<evidence type="ECO:0000256" key="1">
    <source>
        <dbReference type="SAM" id="MobiDB-lite"/>
    </source>
</evidence>
<feature type="region of interest" description="Disordered" evidence="1">
    <location>
        <begin position="1"/>
        <end position="78"/>
    </location>
</feature>
<dbReference type="AlphaFoldDB" id="A0A1X6NJZ1"/>
<proteinExistence type="predicted"/>
<keyword evidence="3" id="KW-1185">Reference proteome</keyword>
<feature type="compositionally biased region" description="Basic and acidic residues" evidence="1">
    <location>
        <begin position="1"/>
        <end position="20"/>
    </location>
</feature>
<feature type="region of interest" description="Disordered" evidence="1">
    <location>
        <begin position="110"/>
        <end position="152"/>
    </location>
</feature>
<dbReference type="EMBL" id="KV920075">
    <property type="protein sequence ID" value="OSX68796.1"/>
    <property type="molecule type" value="Genomic_DNA"/>
</dbReference>
<evidence type="ECO:0000313" key="2">
    <source>
        <dbReference type="EMBL" id="OSX68796.1"/>
    </source>
</evidence>
<feature type="compositionally biased region" description="Pro residues" evidence="1">
    <location>
        <begin position="23"/>
        <end position="32"/>
    </location>
</feature>
<evidence type="ECO:0000313" key="3">
    <source>
        <dbReference type="Proteomes" id="UP000218209"/>
    </source>
</evidence>
<sequence length="152" mass="16674">MRSGDRTRPRSSETFGHEQRGPLVPPSSPPRTPNLSQPVQKGHDPRVRLVVGVEHAHLPHRTNRRHDFGKPAVAAQDGKPHVLGEARVQSAQGQHEAKVRRVVPHTRLVKLEPSPLQGGGQTGRHRVGDAQPVGAAVKDEHDHRRRQAGGED</sequence>
<feature type="compositionally biased region" description="Basic residues" evidence="1">
    <location>
        <begin position="143"/>
        <end position="152"/>
    </location>
</feature>
<accession>A0A1X6NJZ1</accession>
<gene>
    <name evidence="2" type="ORF">BU14_2232s0001</name>
</gene>